<dbReference type="Proteomes" id="UP000306753">
    <property type="component" value="Unassembled WGS sequence"/>
</dbReference>
<evidence type="ECO:0000256" key="1">
    <source>
        <dbReference type="SAM" id="SignalP"/>
    </source>
</evidence>
<keyword evidence="1" id="KW-0732">Signal</keyword>
<feature type="chain" id="PRO_5024439782" evidence="1">
    <location>
        <begin position="29"/>
        <end position="258"/>
    </location>
</feature>
<protein>
    <submittedName>
        <fullName evidence="2">Uncharacterized protein</fullName>
    </submittedName>
</protein>
<proteinExistence type="predicted"/>
<dbReference type="RefSeq" id="WP_138412627.1">
    <property type="nucleotide sequence ID" value="NZ_QLAG01000032.1"/>
</dbReference>
<reference evidence="2 3" key="1">
    <citation type="journal article" date="2017" name="Eur. J. Clin. Microbiol. Infect. Dis.">
        <title>Uncommonly isolated clinical Pseudomonas: identification and phylogenetic assignation.</title>
        <authorList>
            <person name="Mulet M."/>
            <person name="Gomila M."/>
            <person name="Ramirez A."/>
            <person name="Cardew S."/>
            <person name="Moore E.R."/>
            <person name="Lalucat J."/>
            <person name="Garcia-Valdes E."/>
        </authorList>
    </citation>
    <scope>NUCLEOTIDE SEQUENCE [LARGE SCALE GENOMIC DNA]</scope>
    <source>
        <strain evidence="2 3">SD129</strain>
    </source>
</reference>
<dbReference type="EMBL" id="QLAG01000032">
    <property type="protein sequence ID" value="TLX61821.1"/>
    <property type="molecule type" value="Genomic_DNA"/>
</dbReference>
<dbReference type="Gene3D" id="3.40.190.10">
    <property type="entry name" value="Periplasmic binding protein-like II"/>
    <property type="match status" value="2"/>
</dbReference>
<evidence type="ECO:0000313" key="3">
    <source>
        <dbReference type="Proteomes" id="UP000306753"/>
    </source>
</evidence>
<sequence length="258" mass="28594">MPKDSKESNWRCGAVGLLWACVAASATAAPVNIYVGHGQMPFAGGTEQAPGLFGELSEQLCARLQLECLFRSVPWRRVQHEAAADPSGLVLNLGRFPEREDKFIWLVDVLSTRYCVASLGRPFDTLADALASGPVAVMSGTPRAQELRAQLREGQQIVEVADPEQGAELLNSGRVVAWYEIELRARYLWRRLGYSQTLTMGRPIGQLDSYIAGNTQLNGGQALQQRMADAFVEMQRDGSWRRILVEYLGEEDAVRLLR</sequence>
<dbReference type="AlphaFoldDB" id="A0A5R9Q9Q8"/>
<accession>A0A5R9Q9Q8</accession>
<feature type="signal peptide" evidence="1">
    <location>
        <begin position="1"/>
        <end position="28"/>
    </location>
</feature>
<comment type="caution">
    <text evidence="2">The sequence shown here is derived from an EMBL/GenBank/DDBJ whole genome shotgun (WGS) entry which is preliminary data.</text>
</comment>
<evidence type="ECO:0000313" key="2">
    <source>
        <dbReference type="EMBL" id="TLX61821.1"/>
    </source>
</evidence>
<dbReference type="SUPFAM" id="SSF53850">
    <property type="entry name" value="Periplasmic binding protein-like II"/>
    <property type="match status" value="1"/>
</dbReference>
<gene>
    <name evidence="2" type="ORF">DN820_19150</name>
</gene>
<keyword evidence="3" id="KW-1185">Reference proteome</keyword>
<name>A0A5R9Q9Q8_9GAMM</name>
<organism evidence="2 3">
    <name type="scientific">Stutzerimonas nosocomialis</name>
    <dbReference type="NCBI Taxonomy" id="1056496"/>
    <lineage>
        <taxon>Bacteria</taxon>
        <taxon>Pseudomonadati</taxon>
        <taxon>Pseudomonadota</taxon>
        <taxon>Gammaproteobacteria</taxon>
        <taxon>Pseudomonadales</taxon>
        <taxon>Pseudomonadaceae</taxon>
        <taxon>Stutzerimonas</taxon>
    </lineage>
</organism>